<keyword evidence="2" id="KW-1185">Reference proteome</keyword>
<proteinExistence type="predicted"/>
<dbReference type="HOGENOM" id="CLU_2620934_0_0_6"/>
<dbReference type="Proteomes" id="UP000005380">
    <property type="component" value="Chromosome"/>
</dbReference>
<dbReference type="STRING" id="717772.THIAE_04200"/>
<reference evidence="1 2" key="1">
    <citation type="submission" date="2013-12" db="EMBL/GenBank/DDBJ databases">
        <authorList>
            <consortium name="DOE Joint Genome Institute"/>
            <person name="Kappler U."/>
            <person name="Huntemann M."/>
            <person name="Han J."/>
            <person name="Chen A."/>
            <person name="Kyrpides N."/>
            <person name="Mavromatis K."/>
            <person name="Markowitz V."/>
            <person name="Palaniappan K."/>
            <person name="Ivanova N."/>
            <person name="Schaumberg A."/>
            <person name="Pati A."/>
            <person name="Liolios K."/>
            <person name="Nordberg H.P."/>
            <person name="Cantor M.N."/>
            <person name="Hua S.X."/>
            <person name="Woyke T."/>
        </authorList>
    </citation>
    <scope>NUCLEOTIDE SEQUENCE [LARGE SCALE GENOMIC DNA]</scope>
    <source>
        <strain evidence="2">AL2</strain>
    </source>
</reference>
<dbReference type="KEGG" id="tao:THIAE_04200"/>
<dbReference type="RefSeq" id="WP_025299305.1">
    <property type="nucleotide sequence ID" value="NZ_CP007030.1"/>
</dbReference>
<dbReference type="InParanoid" id="W0DY94"/>
<sequence length="78" mass="9110">MRSIAITLKRAASTISREMARNVDSTCCRYRAELAQARTDKRRSTADKSRITDEQIIRLIEQRLTAHHWSPWLNVKQV</sequence>
<dbReference type="EMBL" id="CP007030">
    <property type="protein sequence ID" value="AHF02223.1"/>
    <property type="molecule type" value="Genomic_DNA"/>
</dbReference>
<accession>W0DY94</accession>
<evidence type="ECO:0000313" key="1">
    <source>
        <dbReference type="EMBL" id="AHF02223.1"/>
    </source>
</evidence>
<evidence type="ECO:0000313" key="2">
    <source>
        <dbReference type="Proteomes" id="UP000005380"/>
    </source>
</evidence>
<dbReference type="AlphaFoldDB" id="W0DY94"/>
<organism evidence="1 2">
    <name type="scientific">Thiomicrospira aerophila AL3</name>
    <dbReference type="NCBI Taxonomy" id="717772"/>
    <lineage>
        <taxon>Bacteria</taxon>
        <taxon>Pseudomonadati</taxon>
        <taxon>Pseudomonadota</taxon>
        <taxon>Gammaproteobacteria</taxon>
        <taxon>Thiotrichales</taxon>
        <taxon>Piscirickettsiaceae</taxon>
        <taxon>Thiomicrospira</taxon>
    </lineage>
</organism>
<name>W0DY94_9GAMM</name>
<gene>
    <name evidence="1" type="ORF">THIAE_04200</name>
</gene>
<protein>
    <submittedName>
        <fullName evidence="1">Uncharacterized protein</fullName>
    </submittedName>
</protein>